<protein>
    <submittedName>
        <fullName evidence="1">Uncharacterized protein</fullName>
    </submittedName>
</protein>
<gene>
    <name evidence="1" type="ORF">NNA32_11535</name>
</gene>
<keyword evidence="2" id="KW-1185">Reference proteome</keyword>
<reference evidence="1" key="1">
    <citation type="submission" date="2022-06" db="EMBL/GenBank/DDBJ databases">
        <title>Antifungal cultures and metabolites of lactic acid bacteria for use in dairy fermentations.</title>
        <authorList>
            <person name="Zhao Z."/>
            <person name="Gaenzle M."/>
        </authorList>
    </citation>
    <scope>NUCLEOTIDE SEQUENCE</scope>
    <source>
        <strain evidence="1">FUA3126</strain>
    </source>
</reference>
<proteinExistence type="predicted"/>
<comment type="caution">
    <text evidence="1">The sequence shown here is derived from an EMBL/GenBank/DDBJ whole genome shotgun (WGS) entry which is preliminary data.</text>
</comment>
<dbReference type="Proteomes" id="UP001152867">
    <property type="component" value="Unassembled WGS sequence"/>
</dbReference>
<dbReference type="EMBL" id="JANDJP010000021">
    <property type="protein sequence ID" value="MDF9914871.1"/>
    <property type="molecule type" value="Genomic_DNA"/>
</dbReference>
<accession>A0ABT6DCS2</accession>
<dbReference type="RefSeq" id="WP_178943124.1">
    <property type="nucleotide sequence ID" value="NZ_JAIWJG010000012.1"/>
</dbReference>
<name>A0ABT6DCS2_9LACO</name>
<organism evidence="1 2">
    <name type="scientific">Furfurilactobacillus milii</name>
    <dbReference type="NCBI Taxonomy" id="2888272"/>
    <lineage>
        <taxon>Bacteria</taxon>
        <taxon>Bacillati</taxon>
        <taxon>Bacillota</taxon>
        <taxon>Bacilli</taxon>
        <taxon>Lactobacillales</taxon>
        <taxon>Lactobacillaceae</taxon>
        <taxon>Furfurilactobacillus</taxon>
    </lineage>
</organism>
<evidence type="ECO:0000313" key="2">
    <source>
        <dbReference type="Proteomes" id="UP001152867"/>
    </source>
</evidence>
<evidence type="ECO:0000313" key="1">
    <source>
        <dbReference type="EMBL" id="MDF9914871.1"/>
    </source>
</evidence>
<sequence>MTTTDQRWLTQLLAINKGSRFFLSALPLYSRFKDDPQKLVEFQSQFDKWIDSTGSKYVSRGSADYLRVG</sequence>